<keyword evidence="3" id="KW-1185">Reference proteome</keyword>
<evidence type="ECO:0000313" key="3">
    <source>
        <dbReference type="Proteomes" id="UP001176059"/>
    </source>
</evidence>
<sequence length="299" mass="33002">MTANVPAKIESSDPTDTLRQEMSSLILLVNKLVSNQSRNPESQSGITTAPKTKQDRSCGFCGKTTCDAKSVRDCEEMKDWLAKGYLEKDANGFARMRGGISLPDEDHYKRGPLKVHFELYWRENPTAKTWILEPVSSSMSDEYAGVQCSQHTAYTLRGYQGPEMLAAAAMDNPGVNKSERDAVKALVLQMETRRSKINHETLQPNPQFSESDPAPSAPIPTRPVASSKPPKPILGKLPANYVPPQEGSIGILPKDDSRNYRYRAPIDSEAAVSRVIEAGFNSTISVRHEDLLAIAPDYH</sequence>
<comment type="caution">
    <text evidence="2">The sequence shown here is derived from an EMBL/GenBank/DDBJ whole genome shotgun (WGS) entry which is preliminary data.</text>
</comment>
<evidence type="ECO:0000256" key="1">
    <source>
        <dbReference type="SAM" id="MobiDB-lite"/>
    </source>
</evidence>
<accession>A0AA38J6X9</accession>
<feature type="region of interest" description="Disordered" evidence="1">
    <location>
        <begin position="36"/>
        <end position="55"/>
    </location>
</feature>
<proteinExistence type="predicted"/>
<reference evidence="2" key="1">
    <citation type="submission" date="2022-08" db="EMBL/GenBank/DDBJ databases">
        <authorList>
            <consortium name="DOE Joint Genome Institute"/>
            <person name="Min B."/>
            <person name="Sierra-Patev S."/>
            <person name="Naranjo-Ortiz M."/>
            <person name="Looney B."/>
            <person name="Konkel Z."/>
            <person name="Slot J.C."/>
            <person name="Sakamoto Y."/>
            <person name="Steenwyk J.L."/>
            <person name="Rokas A."/>
            <person name="Carro J."/>
            <person name="Camarero S."/>
            <person name="Ferreira P."/>
            <person name="Molpeceres G."/>
            <person name="Ruiz-duenas F.J."/>
            <person name="Serrano A."/>
            <person name="Henrissat B."/>
            <person name="Drula E."/>
            <person name="Hughes K.W."/>
            <person name="Mata J.L."/>
            <person name="Ishikawa N.K."/>
            <person name="Vargas-Isla R."/>
            <person name="Ushijima S."/>
            <person name="Smith C.A."/>
            <person name="Ahrendt S."/>
            <person name="Andreopoulos W."/>
            <person name="He G."/>
            <person name="LaButti K."/>
            <person name="Lipzen A."/>
            <person name="Ng V."/>
            <person name="Riley R."/>
            <person name="Sandor L."/>
            <person name="Barry K."/>
            <person name="Martinez A.T."/>
            <person name="Xiao Y."/>
            <person name="Gibbons J.G."/>
            <person name="Terashima K."/>
            <person name="Hibbett D.S."/>
            <person name="Grigoriev I.V."/>
        </authorList>
    </citation>
    <scope>NUCLEOTIDE SEQUENCE</scope>
    <source>
        <strain evidence="2">ET3784</strain>
    </source>
</reference>
<feature type="compositionally biased region" description="Polar residues" evidence="1">
    <location>
        <begin position="200"/>
        <end position="210"/>
    </location>
</feature>
<evidence type="ECO:0000313" key="2">
    <source>
        <dbReference type="EMBL" id="KAJ3709740.1"/>
    </source>
</evidence>
<feature type="region of interest" description="Disordered" evidence="1">
    <location>
        <begin position="194"/>
        <end position="239"/>
    </location>
</feature>
<organism evidence="2 3">
    <name type="scientific">Lentinula guzmanii</name>
    <dbReference type="NCBI Taxonomy" id="2804957"/>
    <lineage>
        <taxon>Eukaryota</taxon>
        <taxon>Fungi</taxon>
        <taxon>Dikarya</taxon>
        <taxon>Basidiomycota</taxon>
        <taxon>Agaricomycotina</taxon>
        <taxon>Agaricomycetes</taxon>
        <taxon>Agaricomycetidae</taxon>
        <taxon>Agaricales</taxon>
        <taxon>Marasmiineae</taxon>
        <taxon>Omphalotaceae</taxon>
        <taxon>Lentinula</taxon>
    </lineage>
</organism>
<reference evidence="2" key="2">
    <citation type="journal article" date="2023" name="Proc. Natl. Acad. Sci. U.S.A.">
        <title>A global phylogenomic analysis of the shiitake genus Lentinula.</title>
        <authorList>
            <person name="Sierra-Patev S."/>
            <person name="Min B."/>
            <person name="Naranjo-Ortiz M."/>
            <person name="Looney B."/>
            <person name="Konkel Z."/>
            <person name="Slot J.C."/>
            <person name="Sakamoto Y."/>
            <person name="Steenwyk J.L."/>
            <person name="Rokas A."/>
            <person name="Carro J."/>
            <person name="Camarero S."/>
            <person name="Ferreira P."/>
            <person name="Molpeceres G."/>
            <person name="Ruiz-Duenas F.J."/>
            <person name="Serrano A."/>
            <person name="Henrissat B."/>
            <person name="Drula E."/>
            <person name="Hughes K.W."/>
            <person name="Mata J.L."/>
            <person name="Ishikawa N.K."/>
            <person name="Vargas-Isla R."/>
            <person name="Ushijima S."/>
            <person name="Smith C.A."/>
            <person name="Donoghue J."/>
            <person name="Ahrendt S."/>
            <person name="Andreopoulos W."/>
            <person name="He G."/>
            <person name="LaButti K."/>
            <person name="Lipzen A."/>
            <person name="Ng V."/>
            <person name="Riley R."/>
            <person name="Sandor L."/>
            <person name="Barry K."/>
            <person name="Martinez A.T."/>
            <person name="Xiao Y."/>
            <person name="Gibbons J.G."/>
            <person name="Terashima K."/>
            <person name="Grigoriev I.V."/>
            <person name="Hibbett D."/>
        </authorList>
    </citation>
    <scope>NUCLEOTIDE SEQUENCE</scope>
    <source>
        <strain evidence="2">ET3784</strain>
    </source>
</reference>
<name>A0AA38J6X9_9AGAR</name>
<dbReference type="Proteomes" id="UP001176059">
    <property type="component" value="Unassembled WGS sequence"/>
</dbReference>
<dbReference type="AlphaFoldDB" id="A0AA38J6X9"/>
<dbReference type="EMBL" id="JANVFO010000159">
    <property type="protein sequence ID" value="KAJ3709740.1"/>
    <property type="molecule type" value="Genomic_DNA"/>
</dbReference>
<protein>
    <submittedName>
        <fullName evidence="2">Uncharacterized protein</fullName>
    </submittedName>
</protein>
<feature type="compositionally biased region" description="Polar residues" evidence="1">
    <location>
        <begin position="36"/>
        <end position="51"/>
    </location>
</feature>
<gene>
    <name evidence="2" type="ORF">DFJ43DRAFT_1162438</name>
</gene>